<dbReference type="NCBIfam" id="TIGR00924">
    <property type="entry name" value="yjdL_sub1_fam"/>
    <property type="match status" value="1"/>
</dbReference>
<evidence type="ECO:0000256" key="5">
    <source>
        <dbReference type="ARBA" id="ARBA00022989"/>
    </source>
</evidence>
<dbReference type="InterPro" id="IPR005279">
    <property type="entry name" value="Dipep/tripep_permease"/>
</dbReference>
<evidence type="ECO:0000256" key="8">
    <source>
        <dbReference type="SAM" id="Phobius"/>
    </source>
</evidence>
<dbReference type="GO" id="GO:0015833">
    <property type="term" value="P:peptide transport"/>
    <property type="evidence" value="ECO:0007669"/>
    <property type="project" value="InterPro"/>
</dbReference>
<feature type="transmembrane region" description="Helical" evidence="8">
    <location>
        <begin position="292"/>
        <end position="310"/>
    </location>
</feature>
<sequence>MSLSPPSSPVPSEKSEAPHSFLGHPPGLATLFGLELWERFSYLGFQAILALYFADAIAHGGLGYSQSTASSVVAAYGALVYLLAIAGAWVADRITGTYRAVLWGGVIIAAGHVFMGIPRESATWIGLGLIILGTGLLKPNVSTMVGQLYDKADRRRDAGFSIYYSGINIGAFLGPLVAGFLGQNYNWHYGFSVAAVGMFLGLTQYVLGRRRLAESSHTTPMKPRFHPGRHFYLVLTLVVLSILAGFIFGTQEKDGLAILVNIISAITAIVPIFFLGVIFFSEKVTSEERRNLGPYSLLLIALVLYNLLYFQTGNTLNFLALEHTRNSLAGFNYPSTWYISLTAIIEIALGPVLAGIWVKLGSRQPHAAAKVGLGAALGGAGFLIIAAGAWFSGGDVLIPALWMVACYVFLGVGDLVLQTSGMSATTKLAPRAFASQTMALWFAAMALAQGIQAQIVKTFDAAQAPLFFGSQGAVVVSYGVLLMLLSPWLRRRMTAIS</sequence>
<keyword evidence="4 8" id="KW-0812">Transmembrane</keyword>
<dbReference type="InterPro" id="IPR000109">
    <property type="entry name" value="POT_fam"/>
</dbReference>
<feature type="transmembrane region" description="Helical" evidence="8">
    <location>
        <begin position="468"/>
        <end position="489"/>
    </location>
</feature>
<evidence type="ECO:0000313" key="9">
    <source>
        <dbReference type="EMBL" id="QNQ89678.1"/>
    </source>
</evidence>
<comment type="subcellular location">
    <subcellularLocation>
        <location evidence="1">Cell membrane</location>
        <topology evidence="1">Multi-pass membrane protein</topology>
    </subcellularLocation>
</comment>
<evidence type="ECO:0000256" key="7">
    <source>
        <dbReference type="SAM" id="MobiDB-lite"/>
    </source>
</evidence>
<dbReference type="AlphaFoldDB" id="A0A7H0SMA3"/>
<keyword evidence="6 8" id="KW-0472">Membrane</keyword>
<evidence type="ECO:0000313" key="10">
    <source>
        <dbReference type="Proteomes" id="UP000516320"/>
    </source>
</evidence>
<organism evidence="9 10">
    <name type="scientific">Corynebacterium poyangense</name>
    <dbReference type="NCBI Taxonomy" id="2684405"/>
    <lineage>
        <taxon>Bacteria</taxon>
        <taxon>Bacillati</taxon>
        <taxon>Actinomycetota</taxon>
        <taxon>Actinomycetes</taxon>
        <taxon>Mycobacteriales</taxon>
        <taxon>Corynebacteriaceae</taxon>
        <taxon>Corynebacterium</taxon>
    </lineage>
</organism>
<evidence type="ECO:0000256" key="2">
    <source>
        <dbReference type="ARBA" id="ARBA00022448"/>
    </source>
</evidence>
<evidence type="ECO:0000256" key="3">
    <source>
        <dbReference type="ARBA" id="ARBA00022475"/>
    </source>
</evidence>
<dbReference type="Gene3D" id="1.20.1250.20">
    <property type="entry name" value="MFS general substrate transporter like domains"/>
    <property type="match status" value="1"/>
</dbReference>
<dbReference type="SUPFAM" id="SSF103473">
    <property type="entry name" value="MFS general substrate transporter"/>
    <property type="match status" value="1"/>
</dbReference>
<dbReference type="KEGG" id="cpoy:GP475_02735"/>
<dbReference type="InterPro" id="IPR050171">
    <property type="entry name" value="MFS_Transporters"/>
</dbReference>
<gene>
    <name evidence="9" type="ORF">GP475_02735</name>
</gene>
<feature type="transmembrane region" description="Helical" evidence="8">
    <location>
        <begin position="370"/>
        <end position="391"/>
    </location>
</feature>
<proteinExistence type="predicted"/>
<reference evidence="9 10" key="1">
    <citation type="submission" date="2019-12" db="EMBL/GenBank/DDBJ databases">
        <title>Corynebacterium sp. nov., isolated from feces of the Anser Albifrons in China.</title>
        <authorList>
            <person name="Liu Q."/>
        </authorList>
    </citation>
    <scope>NUCLEOTIDE SEQUENCE [LARGE SCALE GENOMIC DNA]</scope>
    <source>
        <strain evidence="9 10">4H37-19</strain>
    </source>
</reference>
<dbReference type="Pfam" id="PF00854">
    <property type="entry name" value="PTR2"/>
    <property type="match status" value="1"/>
</dbReference>
<keyword evidence="2" id="KW-0813">Transport</keyword>
<feature type="transmembrane region" description="Helical" evidence="8">
    <location>
        <begin position="397"/>
        <end position="417"/>
    </location>
</feature>
<protein>
    <submittedName>
        <fullName evidence="9">MFS transporter</fullName>
    </submittedName>
</protein>
<keyword evidence="3" id="KW-1003">Cell membrane</keyword>
<feature type="transmembrane region" description="Helical" evidence="8">
    <location>
        <begin position="231"/>
        <end position="250"/>
    </location>
</feature>
<dbReference type="GO" id="GO:1904680">
    <property type="term" value="F:peptide transmembrane transporter activity"/>
    <property type="evidence" value="ECO:0007669"/>
    <property type="project" value="InterPro"/>
</dbReference>
<evidence type="ECO:0000256" key="6">
    <source>
        <dbReference type="ARBA" id="ARBA00023136"/>
    </source>
</evidence>
<feature type="transmembrane region" description="Helical" evidence="8">
    <location>
        <begin position="123"/>
        <end position="141"/>
    </location>
</feature>
<feature type="transmembrane region" description="Helical" evidence="8">
    <location>
        <begin position="73"/>
        <end position="91"/>
    </location>
</feature>
<dbReference type="CDD" id="cd17346">
    <property type="entry name" value="MFS_DtpA_like"/>
    <property type="match status" value="1"/>
</dbReference>
<dbReference type="InterPro" id="IPR036259">
    <property type="entry name" value="MFS_trans_sf"/>
</dbReference>
<keyword evidence="5 8" id="KW-1133">Transmembrane helix</keyword>
<feature type="transmembrane region" description="Helical" evidence="8">
    <location>
        <begin position="438"/>
        <end position="456"/>
    </location>
</feature>
<feature type="transmembrane region" description="Helical" evidence="8">
    <location>
        <begin position="187"/>
        <end position="207"/>
    </location>
</feature>
<evidence type="ECO:0000256" key="1">
    <source>
        <dbReference type="ARBA" id="ARBA00004651"/>
    </source>
</evidence>
<dbReference type="RefSeq" id="WP_187975130.1">
    <property type="nucleotide sequence ID" value="NZ_CP046884.1"/>
</dbReference>
<dbReference type="PANTHER" id="PTHR23517:SF15">
    <property type="entry name" value="PROTON-DEPENDENT OLIGOPEPTIDE FAMILY TRANSPORT PROTEIN"/>
    <property type="match status" value="1"/>
</dbReference>
<accession>A0A7H0SMA3</accession>
<feature type="transmembrane region" description="Helical" evidence="8">
    <location>
        <begin position="98"/>
        <end position="117"/>
    </location>
</feature>
<dbReference type="PANTHER" id="PTHR23517">
    <property type="entry name" value="RESISTANCE PROTEIN MDTM, PUTATIVE-RELATED-RELATED"/>
    <property type="match status" value="1"/>
</dbReference>
<feature type="transmembrane region" description="Helical" evidence="8">
    <location>
        <begin position="162"/>
        <end position="181"/>
    </location>
</feature>
<dbReference type="Proteomes" id="UP000516320">
    <property type="component" value="Chromosome"/>
</dbReference>
<dbReference type="EMBL" id="CP046884">
    <property type="protein sequence ID" value="QNQ89678.1"/>
    <property type="molecule type" value="Genomic_DNA"/>
</dbReference>
<feature type="region of interest" description="Disordered" evidence="7">
    <location>
        <begin position="1"/>
        <end position="21"/>
    </location>
</feature>
<name>A0A7H0SMA3_9CORY</name>
<feature type="transmembrane region" description="Helical" evidence="8">
    <location>
        <begin position="256"/>
        <end position="280"/>
    </location>
</feature>
<feature type="transmembrane region" description="Helical" evidence="8">
    <location>
        <begin position="337"/>
        <end position="358"/>
    </location>
</feature>
<keyword evidence="10" id="KW-1185">Reference proteome</keyword>
<evidence type="ECO:0000256" key="4">
    <source>
        <dbReference type="ARBA" id="ARBA00022692"/>
    </source>
</evidence>
<dbReference type="GO" id="GO:0005886">
    <property type="term" value="C:plasma membrane"/>
    <property type="evidence" value="ECO:0007669"/>
    <property type="project" value="UniProtKB-SubCell"/>
</dbReference>